<comment type="subcellular location">
    <subcellularLocation>
        <location evidence="4">Cell outer membrane</location>
        <topology evidence="4">Multi-pass membrane protein</topology>
    </subcellularLocation>
</comment>
<keyword evidence="4" id="KW-1134">Transmembrane beta strand</keyword>
<dbReference type="GO" id="GO:0009279">
    <property type="term" value="C:cell outer membrane"/>
    <property type="evidence" value="ECO:0007669"/>
    <property type="project" value="UniProtKB-SubCell"/>
</dbReference>
<feature type="domain" description="Secretin/TonB short N-terminal" evidence="7">
    <location>
        <begin position="45"/>
        <end position="96"/>
    </location>
</feature>
<evidence type="ECO:0000256" key="5">
    <source>
        <dbReference type="RuleBase" id="RU003357"/>
    </source>
</evidence>
<keyword evidence="5" id="KW-0798">TonB box</keyword>
<dbReference type="EMBL" id="JAHSPG010000018">
    <property type="protein sequence ID" value="MBV4360522.1"/>
    <property type="molecule type" value="Genomic_DNA"/>
</dbReference>
<keyword evidence="1 4" id="KW-0813">Transport</keyword>
<evidence type="ECO:0000256" key="6">
    <source>
        <dbReference type="SAM" id="SignalP"/>
    </source>
</evidence>
<evidence type="ECO:0000259" key="7">
    <source>
        <dbReference type="SMART" id="SM00965"/>
    </source>
</evidence>
<feature type="chain" id="PRO_5039440788" evidence="6">
    <location>
        <begin position="20"/>
        <end position="1086"/>
    </location>
</feature>
<name>A0A9E2SEA3_9BACT</name>
<evidence type="ECO:0000313" key="8">
    <source>
        <dbReference type="EMBL" id="MBV4360522.1"/>
    </source>
</evidence>
<dbReference type="InterPro" id="IPR012910">
    <property type="entry name" value="Plug_dom"/>
</dbReference>
<comment type="caution">
    <text evidence="8">The sequence shown here is derived from an EMBL/GenBank/DDBJ whole genome shotgun (WGS) entry which is preliminary data.</text>
</comment>
<keyword evidence="6" id="KW-0732">Signal</keyword>
<keyword evidence="2 4" id="KW-0472">Membrane</keyword>
<dbReference type="Proteomes" id="UP000812270">
    <property type="component" value="Unassembled WGS sequence"/>
</dbReference>
<reference evidence="8" key="1">
    <citation type="submission" date="2021-06" db="EMBL/GenBank/DDBJ databases">
        <authorList>
            <person name="Huq M.A."/>
        </authorList>
    </citation>
    <scope>NUCLEOTIDE SEQUENCE</scope>
    <source>
        <strain evidence="8">MAH-26</strain>
    </source>
</reference>
<keyword evidence="9" id="KW-1185">Reference proteome</keyword>
<dbReference type="InterPro" id="IPR023996">
    <property type="entry name" value="TonB-dep_OMP_SusC/RagA"/>
</dbReference>
<dbReference type="InterPro" id="IPR011662">
    <property type="entry name" value="Secretin/TonB_short_N"/>
</dbReference>
<organism evidence="8 9">
    <name type="scientific">Pinibacter aurantiacus</name>
    <dbReference type="NCBI Taxonomy" id="2851599"/>
    <lineage>
        <taxon>Bacteria</taxon>
        <taxon>Pseudomonadati</taxon>
        <taxon>Bacteroidota</taxon>
        <taxon>Chitinophagia</taxon>
        <taxon>Chitinophagales</taxon>
        <taxon>Chitinophagaceae</taxon>
        <taxon>Pinibacter</taxon>
    </lineage>
</organism>
<comment type="similarity">
    <text evidence="4 5">Belongs to the TonB-dependent receptor family.</text>
</comment>
<sequence>MKFTAILMVVFTFAASAHSYSQISISAKNKSLSAVFKSIKQQSGYDFVYAVELLEKAGKVSVELRNVKLQDALEVCLRDKDLTYTIVGKTVVIKASAKLAIPIPEPSLPPTIDVQGRIVSESGEPVAGASIKIKGSNLGASADKNGLFQIKGINQDAVLIVSGANIETIELKANQSSLLKDGMLTIKTRLKVNSLDETVVIAYGTTTRRLTTGSISKVKGEDIRKHPVDNPFLALSGKVPGMQIAQTSGVAGAPVSIYVRGKSSLGAGSEPLYVIDGVPFAHTVGNVTYSSGISAQTLGGLSNATAGSSPFVNLNPSDIESIEVLKDADATAIYGSRGANGVILITTRKAKAGKTAVDLNFYTGWGRPTKLPEMMNTQQYTTMRREAFKNDSIAPNTTNATDLMIWDTTRNTDWKDLLLGQTARNYDGQVRVSGGNQQTQVSLATGYHRETPVYYGNMHDDRINMHSSFAHRTLDNKFSIAFNASYSSDKNNLSTIDLMQLLTTIPNAPYPLDANGNLVWSDKGVNFSNPLAYTKKQYIGLTDNMLSSLNLSYTVAKGLRVKLDGGFNIVRLDQTATNPIASQSPSSTSLVSSADFYKQTQKNWILEPQMDYTTKISKGQLQVLIGGSFQEQLSTGEKVSASGYTNDALLLTPGPAATKSVTSSYSKYRYDAFFGRISYNWDTRYLINISGRRDGSSRFGPGKQFGNFGAIGAGWIFSNENFMKSFPALSYGKLRGSIGVTGNDRIGNYQYISQWLSTSSGVPYQGSSGLYPYNLDNPDFAWERNRKMEAGLELGFFKDRIDFTADYYLNRTDNQLVGLPLPSQVGFTSVNANRDAILQNSGWEFALNSTIIKTKNFSWRSSFNISIPRNKLIAYPNLENTSYATIWSIGQPVTIQKYVKYLGVDPTTGIYQLNGINLAKDKIVTKNLAPMYYGGFQNTLAYKGWTLDFTFYYVKQSGKANFLFQAPGTRANQPVAVLDRWQQKGDITNVQRFTTTGAAATQYSYWANYSDAVITNTSFVRLKNVSLAYQLDKKIAQKIKADNVRLFFQGENLLTFTPYKIGDPEIMSFSTMPPLRMMTVGLQVVF</sequence>
<accession>A0A9E2SEA3</accession>
<dbReference type="NCBIfam" id="TIGR04057">
    <property type="entry name" value="SusC_RagA_signa"/>
    <property type="match status" value="1"/>
</dbReference>
<evidence type="ECO:0000256" key="4">
    <source>
        <dbReference type="PROSITE-ProRule" id="PRU01360"/>
    </source>
</evidence>
<dbReference type="AlphaFoldDB" id="A0A9E2SEA3"/>
<evidence type="ECO:0000313" key="9">
    <source>
        <dbReference type="Proteomes" id="UP000812270"/>
    </source>
</evidence>
<dbReference type="InterPro" id="IPR023997">
    <property type="entry name" value="TonB-dep_OMP_SusC/RagA_CS"/>
</dbReference>
<proteinExistence type="inferred from homology"/>
<dbReference type="NCBIfam" id="TIGR04056">
    <property type="entry name" value="OMP_RagA_SusC"/>
    <property type="match status" value="1"/>
</dbReference>
<dbReference type="PROSITE" id="PS52016">
    <property type="entry name" value="TONB_DEPENDENT_REC_3"/>
    <property type="match status" value="1"/>
</dbReference>
<gene>
    <name evidence="8" type="ORF">KTO63_25385</name>
</gene>
<evidence type="ECO:0000256" key="3">
    <source>
        <dbReference type="ARBA" id="ARBA00023237"/>
    </source>
</evidence>
<dbReference type="InterPro" id="IPR000531">
    <property type="entry name" value="Beta-barrel_TonB"/>
</dbReference>
<dbReference type="RefSeq" id="WP_217794985.1">
    <property type="nucleotide sequence ID" value="NZ_JAHSPG010000018.1"/>
</dbReference>
<dbReference type="Pfam" id="PF07715">
    <property type="entry name" value="Plug"/>
    <property type="match status" value="1"/>
</dbReference>
<keyword evidence="3 4" id="KW-0998">Cell outer membrane</keyword>
<dbReference type="SMART" id="SM00965">
    <property type="entry name" value="STN"/>
    <property type="match status" value="1"/>
</dbReference>
<dbReference type="Pfam" id="PF13715">
    <property type="entry name" value="CarbopepD_reg_2"/>
    <property type="match status" value="1"/>
</dbReference>
<protein>
    <submittedName>
        <fullName evidence="8">SusC/RagA family TonB-linked outer membrane protein</fullName>
    </submittedName>
</protein>
<keyword evidence="4" id="KW-0812">Transmembrane</keyword>
<evidence type="ECO:0000256" key="1">
    <source>
        <dbReference type="ARBA" id="ARBA00022448"/>
    </source>
</evidence>
<evidence type="ECO:0000256" key="2">
    <source>
        <dbReference type="ARBA" id="ARBA00023136"/>
    </source>
</evidence>
<feature type="signal peptide" evidence="6">
    <location>
        <begin position="1"/>
        <end position="19"/>
    </location>
</feature>
<dbReference type="Pfam" id="PF00593">
    <property type="entry name" value="TonB_dep_Rec_b-barrel"/>
    <property type="match status" value="1"/>
</dbReference>
<dbReference type="InterPro" id="IPR039426">
    <property type="entry name" value="TonB-dep_rcpt-like"/>
</dbReference>